<proteinExistence type="predicted"/>
<feature type="signal peptide" evidence="1">
    <location>
        <begin position="1"/>
        <end position="19"/>
    </location>
</feature>
<sequence>MLFYKALLAVLVSTAVVSALPGLGGGLLNGLTGQLHGALENTPLGNLNIAELIDLEELLGQILEKLEGVKNTGSGAASGVLGTASGVIPEPVSGVVNTVQNTASGAVDTASNMIPTGMVNDVVNTASGAASNVVDAASNAANN</sequence>
<dbReference type="EMBL" id="PDUG01000004">
    <property type="protein sequence ID" value="PIC37532.1"/>
    <property type="molecule type" value="Genomic_DNA"/>
</dbReference>
<evidence type="ECO:0000313" key="3">
    <source>
        <dbReference type="Proteomes" id="UP000230233"/>
    </source>
</evidence>
<protein>
    <recommendedName>
        <fullName evidence="4">SXP/RAL-2 family protein Ani s 5-like cation-binding domain-containing protein</fullName>
    </recommendedName>
</protein>
<keyword evidence="3" id="KW-1185">Reference proteome</keyword>
<evidence type="ECO:0008006" key="4">
    <source>
        <dbReference type="Google" id="ProtNLM"/>
    </source>
</evidence>
<dbReference type="OrthoDB" id="10492924at2759"/>
<keyword evidence="1" id="KW-0732">Signal</keyword>
<evidence type="ECO:0000313" key="2">
    <source>
        <dbReference type="EMBL" id="PIC37532.1"/>
    </source>
</evidence>
<accession>A0A2G5UDA9</accession>
<organism evidence="2 3">
    <name type="scientific">Caenorhabditis nigoni</name>
    <dbReference type="NCBI Taxonomy" id="1611254"/>
    <lineage>
        <taxon>Eukaryota</taxon>
        <taxon>Metazoa</taxon>
        <taxon>Ecdysozoa</taxon>
        <taxon>Nematoda</taxon>
        <taxon>Chromadorea</taxon>
        <taxon>Rhabditida</taxon>
        <taxon>Rhabditina</taxon>
        <taxon>Rhabditomorpha</taxon>
        <taxon>Rhabditoidea</taxon>
        <taxon>Rhabditidae</taxon>
        <taxon>Peloderinae</taxon>
        <taxon>Caenorhabditis</taxon>
    </lineage>
</organism>
<gene>
    <name evidence="2" type="primary">Cnig_chr_IV.g16127</name>
    <name evidence="2" type="ORF">B9Z55_016127</name>
</gene>
<dbReference type="STRING" id="1611254.A0A2G5UDA9"/>
<feature type="chain" id="PRO_5013781306" description="SXP/RAL-2 family protein Ani s 5-like cation-binding domain-containing protein" evidence="1">
    <location>
        <begin position="20"/>
        <end position="143"/>
    </location>
</feature>
<comment type="caution">
    <text evidence="2">The sequence shown here is derived from an EMBL/GenBank/DDBJ whole genome shotgun (WGS) entry which is preliminary data.</text>
</comment>
<name>A0A2G5UDA9_9PELO</name>
<evidence type="ECO:0000256" key="1">
    <source>
        <dbReference type="SAM" id="SignalP"/>
    </source>
</evidence>
<dbReference type="Proteomes" id="UP000230233">
    <property type="component" value="Chromosome IV"/>
</dbReference>
<reference evidence="3" key="1">
    <citation type="submission" date="2017-10" db="EMBL/GenBank/DDBJ databases">
        <title>Rapid genome shrinkage in a self-fertile nematode reveals novel sperm competition proteins.</title>
        <authorList>
            <person name="Yin D."/>
            <person name="Schwarz E.M."/>
            <person name="Thomas C.G."/>
            <person name="Felde R.L."/>
            <person name="Korf I.F."/>
            <person name="Cutter A.D."/>
            <person name="Schartner C.M."/>
            <person name="Ralston E.J."/>
            <person name="Meyer B.J."/>
            <person name="Haag E.S."/>
        </authorList>
    </citation>
    <scope>NUCLEOTIDE SEQUENCE [LARGE SCALE GENOMIC DNA]</scope>
    <source>
        <strain evidence="3">JU1422</strain>
    </source>
</reference>
<dbReference type="AlphaFoldDB" id="A0A2G5UDA9"/>